<keyword evidence="2" id="KW-1185">Reference proteome</keyword>
<dbReference type="Proteomes" id="UP000241690">
    <property type="component" value="Unassembled WGS sequence"/>
</dbReference>
<dbReference type="EMBL" id="KZ679677">
    <property type="protein sequence ID" value="PTB57814.1"/>
    <property type="molecule type" value="Genomic_DNA"/>
</dbReference>
<proteinExistence type="predicted"/>
<sequence>MPSLSRYANMGSILSCTNTMMLLGCARFTSQLHAFPEEVPVATDPCLQASSFCRQVRDTAQLALFHVSCTASCIMYRARRRGGGRVFVGFSLDANLPVKPPAARVSGWAAPSERRASCCSVHIRCSNTKPCLGVCYCPHTYKYLTLPASVDGTCGQSHLQRGLV</sequence>
<accession>A0A2T4AL55</accession>
<dbReference type="PROSITE" id="PS51257">
    <property type="entry name" value="PROKAR_LIPOPROTEIN"/>
    <property type="match status" value="1"/>
</dbReference>
<dbReference type="GeneID" id="36623041"/>
<protein>
    <submittedName>
        <fullName evidence="1">Uncharacterized protein</fullName>
    </submittedName>
</protein>
<organism evidence="1 2">
    <name type="scientific">Trichoderma harzianum CBS 226.95</name>
    <dbReference type="NCBI Taxonomy" id="983964"/>
    <lineage>
        <taxon>Eukaryota</taxon>
        <taxon>Fungi</taxon>
        <taxon>Dikarya</taxon>
        <taxon>Ascomycota</taxon>
        <taxon>Pezizomycotina</taxon>
        <taxon>Sordariomycetes</taxon>
        <taxon>Hypocreomycetidae</taxon>
        <taxon>Hypocreales</taxon>
        <taxon>Hypocreaceae</taxon>
        <taxon>Trichoderma</taxon>
    </lineage>
</organism>
<name>A0A2T4AL55_TRIHA</name>
<evidence type="ECO:0000313" key="2">
    <source>
        <dbReference type="Proteomes" id="UP000241690"/>
    </source>
</evidence>
<dbReference type="RefSeq" id="XP_024777491.1">
    <property type="nucleotide sequence ID" value="XM_024914476.1"/>
</dbReference>
<reference evidence="1 2" key="1">
    <citation type="submission" date="2016-07" db="EMBL/GenBank/DDBJ databases">
        <title>Multiple horizontal gene transfer events from other fungi enriched the ability of initially mycotrophic Trichoderma (Ascomycota) to feed on dead plant biomass.</title>
        <authorList>
            <consortium name="DOE Joint Genome Institute"/>
            <person name="Aerts A."/>
            <person name="Atanasova L."/>
            <person name="Chenthamara K."/>
            <person name="Zhang J."/>
            <person name="Grujic M."/>
            <person name="Henrissat B."/>
            <person name="Kuo A."/>
            <person name="Salamov A."/>
            <person name="Lipzen A."/>
            <person name="Labutti K."/>
            <person name="Barry K."/>
            <person name="Miao Y."/>
            <person name="Rahimi M.J."/>
            <person name="Shen Q."/>
            <person name="Grigoriev I.V."/>
            <person name="Kubicek C.P."/>
            <person name="Druzhinina I.S."/>
        </authorList>
    </citation>
    <scope>NUCLEOTIDE SEQUENCE [LARGE SCALE GENOMIC DNA]</scope>
    <source>
        <strain evidence="1 2">CBS 226.95</strain>
    </source>
</reference>
<gene>
    <name evidence="1" type="ORF">M431DRAFT_350643</name>
</gene>
<dbReference type="AlphaFoldDB" id="A0A2T4AL55"/>
<evidence type="ECO:0000313" key="1">
    <source>
        <dbReference type="EMBL" id="PTB57814.1"/>
    </source>
</evidence>